<dbReference type="EMBL" id="CACVAS010000069">
    <property type="protein sequence ID" value="CAA6815543.1"/>
    <property type="molecule type" value="Genomic_DNA"/>
</dbReference>
<reference evidence="2" key="1">
    <citation type="submission" date="2020-01" db="EMBL/GenBank/DDBJ databases">
        <authorList>
            <person name="Meier V. D."/>
            <person name="Meier V D."/>
        </authorList>
    </citation>
    <scope>NUCLEOTIDE SEQUENCE</scope>
    <source>
        <strain evidence="2">HLG_WM_MAG_01</strain>
    </source>
</reference>
<evidence type="ECO:0000313" key="2">
    <source>
        <dbReference type="EMBL" id="CAA6815543.1"/>
    </source>
</evidence>
<proteinExistence type="predicted"/>
<dbReference type="Gene3D" id="3.30.2310.20">
    <property type="entry name" value="RelE-like"/>
    <property type="match status" value="1"/>
</dbReference>
<accession>A0A6S6T8D1</accession>
<dbReference type="InterPro" id="IPR035093">
    <property type="entry name" value="RelE/ParE_toxin_dom_sf"/>
</dbReference>
<organism evidence="2">
    <name type="scientific">uncultured Sulfurovum sp</name>
    <dbReference type="NCBI Taxonomy" id="269237"/>
    <lineage>
        <taxon>Bacteria</taxon>
        <taxon>Pseudomonadati</taxon>
        <taxon>Campylobacterota</taxon>
        <taxon>Epsilonproteobacteria</taxon>
        <taxon>Campylobacterales</taxon>
        <taxon>Sulfurovaceae</taxon>
        <taxon>Sulfurovum</taxon>
        <taxon>environmental samples</taxon>
    </lineage>
</organism>
<dbReference type="InterPro" id="IPR007712">
    <property type="entry name" value="RelE/ParE_toxin"/>
</dbReference>
<sequence length="90" mass="10855">MYRLKLTDEAILNLKKFNHAEQQLIAKKLRYLEENFEALKTTKKVTELKGTDYKHYRFVIARRIRAIFEINNGKLILLVLKIRSRKDVYE</sequence>
<dbReference type="SUPFAM" id="SSF143011">
    <property type="entry name" value="RelE-like"/>
    <property type="match status" value="1"/>
</dbReference>
<evidence type="ECO:0000256" key="1">
    <source>
        <dbReference type="ARBA" id="ARBA00022649"/>
    </source>
</evidence>
<keyword evidence="1" id="KW-1277">Toxin-antitoxin system</keyword>
<name>A0A6S6T8D1_9BACT</name>
<gene>
    <name evidence="2" type="ORF">HELGO_WM36963</name>
</gene>
<protein>
    <submittedName>
        <fullName evidence="2">Plasmid stabilization protein</fullName>
    </submittedName>
</protein>
<dbReference type="AlphaFoldDB" id="A0A6S6T8D1"/>
<dbReference type="Pfam" id="PF05016">
    <property type="entry name" value="ParE_toxin"/>
    <property type="match status" value="1"/>
</dbReference>